<feature type="compositionally biased region" description="Acidic residues" evidence="1">
    <location>
        <begin position="120"/>
        <end position="145"/>
    </location>
</feature>
<accession>M5C5V2</accession>
<feature type="compositionally biased region" description="Basic and acidic residues" evidence="1">
    <location>
        <begin position="91"/>
        <end position="119"/>
    </location>
</feature>
<evidence type="ECO:0000256" key="1">
    <source>
        <dbReference type="SAM" id="MobiDB-lite"/>
    </source>
</evidence>
<organism evidence="2 3">
    <name type="scientific">Thanatephorus cucumeris (strain AG1-IB / isolate 7/3/14)</name>
    <name type="common">Lettuce bottom rot fungus</name>
    <name type="synonym">Rhizoctonia solani</name>
    <dbReference type="NCBI Taxonomy" id="1108050"/>
    <lineage>
        <taxon>Eukaryota</taxon>
        <taxon>Fungi</taxon>
        <taxon>Dikarya</taxon>
        <taxon>Basidiomycota</taxon>
        <taxon>Agaricomycotina</taxon>
        <taxon>Agaricomycetes</taxon>
        <taxon>Cantharellales</taxon>
        <taxon>Ceratobasidiaceae</taxon>
        <taxon>Rhizoctonia</taxon>
        <taxon>Rhizoctonia solani AG-1</taxon>
    </lineage>
</organism>
<reference evidence="2 3" key="1">
    <citation type="journal article" date="2013" name="J. Biotechnol.">
        <title>Establishment and interpretation of the genome sequence of the phytopathogenic fungus Rhizoctonia solani AG1-IB isolate 7/3/14.</title>
        <authorList>
            <person name="Wibberg D.W."/>
            <person name="Jelonek L.J."/>
            <person name="Rupp O.R."/>
            <person name="Hennig M.H."/>
            <person name="Eikmeyer F.E."/>
            <person name="Goesmann A.G."/>
            <person name="Hartmann A.H."/>
            <person name="Borriss R.B."/>
            <person name="Grosch R.G."/>
            <person name="Puehler A.P."/>
            <person name="Schlueter A.S."/>
        </authorList>
    </citation>
    <scope>NUCLEOTIDE SEQUENCE [LARGE SCALE GENOMIC DNA]</scope>
    <source>
        <strain evidence="3">AG1-IB / isolate 7/3/14</strain>
    </source>
</reference>
<protein>
    <submittedName>
        <fullName evidence="2">Uncharacterized protein</fullName>
    </submittedName>
</protein>
<comment type="caution">
    <text evidence="2">The sequence shown here is derived from an EMBL/GenBank/DDBJ whole genome shotgun (WGS) entry which is preliminary data.</text>
</comment>
<feature type="region of interest" description="Disordered" evidence="1">
    <location>
        <begin position="88"/>
        <end position="160"/>
    </location>
</feature>
<evidence type="ECO:0000313" key="3">
    <source>
        <dbReference type="Proteomes" id="UP000012065"/>
    </source>
</evidence>
<sequence>MANSTSSTVAPPAGSTAASHGSAKYSKDGTRVRITFRNGSQQTLPTIPKPQNIKKCKNIVDYLDFGEGKTFPRAMYLAIQLKIRKPLFKPGVDKSKGKDKGSSKPQGNHDDKVADKTEGEEGLIDELIEDGEEQLDDAPTEDDPTSGDKFEDNEMEAAEQEVDEVDLNLYENPICSGALRSSTGLSPN</sequence>
<dbReference type="AlphaFoldDB" id="M5C5V2"/>
<feature type="region of interest" description="Disordered" evidence="1">
    <location>
        <begin position="1"/>
        <end position="31"/>
    </location>
</feature>
<evidence type="ECO:0000313" key="2">
    <source>
        <dbReference type="EMBL" id="CCO35353.1"/>
    </source>
</evidence>
<dbReference type="HOGENOM" id="CLU_1441989_0_0_1"/>
<dbReference type="EMBL" id="CAOJ01014487">
    <property type="protein sequence ID" value="CCO35353.1"/>
    <property type="molecule type" value="Genomic_DNA"/>
</dbReference>
<proteinExistence type="predicted"/>
<name>M5C5V2_THACB</name>
<gene>
    <name evidence="2" type="ORF">BN14_09471</name>
</gene>
<dbReference type="Proteomes" id="UP000012065">
    <property type="component" value="Unassembled WGS sequence"/>
</dbReference>